<feature type="domain" description="Fibrinogen C-terminal" evidence="1">
    <location>
        <begin position="59"/>
        <end position="266"/>
    </location>
</feature>
<evidence type="ECO:0000313" key="3">
    <source>
        <dbReference type="Proteomes" id="UP000596742"/>
    </source>
</evidence>
<proteinExistence type="predicted"/>
<organism evidence="2 3">
    <name type="scientific">Mytilus galloprovincialis</name>
    <name type="common">Mediterranean mussel</name>
    <dbReference type="NCBI Taxonomy" id="29158"/>
    <lineage>
        <taxon>Eukaryota</taxon>
        <taxon>Metazoa</taxon>
        <taxon>Spiralia</taxon>
        <taxon>Lophotrochozoa</taxon>
        <taxon>Mollusca</taxon>
        <taxon>Bivalvia</taxon>
        <taxon>Autobranchia</taxon>
        <taxon>Pteriomorphia</taxon>
        <taxon>Mytilida</taxon>
        <taxon>Mytiloidea</taxon>
        <taxon>Mytilidae</taxon>
        <taxon>Mytilinae</taxon>
        <taxon>Mytilus</taxon>
    </lineage>
</organism>
<dbReference type="InterPro" id="IPR036056">
    <property type="entry name" value="Fibrinogen-like_C"/>
</dbReference>
<protein>
    <recommendedName>
        <fullName evidence="1">Fibrinogen C-terminal domain-containing protein</fullName>
    </recommendedName>
</protein>
<keyword evidence="3" id="KW-1185">Reference proteome</keyword>
<dbReference type="PANTHER" id="PTHR19143">
    <property type="entry name" value="FIBRINOGEN/TENASCIN/ANGIOPOEITIN"/>
    <property type="match status" value="1"/>
</dbReference>
<name>A0A8B6DAZ1_MYTGA</name>
<dbReference type="PROSITE" id="PS51406">
    <property type="entry name" value="FIBRINOGEN_C_2"/>
    <property type="match status" value="1"/>
</dbReference>
<dbReference type="AlphaFoldDB" id="A0A8B6DAZ1"/>
<evidence type="ECO:0000313" key="2">
    <source>
        <dbReference type="EMBL" id="VDI17172.1"/>
    </source>
</evidence>
<dbReference type="Pfam" id="PF00147">
    <property type="entry name" value="Fibrinogen_C"/>
    <property type="match status" value="1"/>
</dbReference>
<dbReference type="OrthoDB" id="6071153at2759"/>
<dbReference type="GO" id="GO:0005615">
    <property type="term" value="C:extracellular space"/>
    <property type="evidence" value="ECO:0007669"/>
    <property type="project" value="TreeGrafter"/>
</dbReference>
<comment type="caution">
    <text evidence="2">The sequence shown here is derived from an EMBL/GenBank/DDBJ whole genome shotgun (WGS) entry which is preliminary data.</text>
</comment>
<dbReference type="SMART" id="SM00186">
    <property type="entry name" value="FBG"/>
    <property type="match status" value="1"/>
</dbReference>
<dbReference type="Proteomes" id="UP000596742">
    <property type="component" value="Unassembled WGS sequence"/>
</dbReference>
<reference evidence="2" key="1">
    <citation type="submission" date="2018-11" db="EMBL/GenBank/DDBJ databases">
        <authorList>
            <person name="Alioto T."/>
            <person name="Alioto T."/>
        </authorList>
    </citation>
    <scope>NUCLEOTIDE SEQUENCE</scope>
</reference>
<dbReference type="InterPro" id="IPR014716">
    <property type="entry name" value="Fibrinogen_a/b/g_C_1"/>
</dbReference>
<sequence>MSCTHSICKCDREDYWSGSVCLEKKPFNTSCSKNGECKIAFRCLNTKCKCLQTEVWDGIQCTRKKEECEDIQTNKDGVYTIYPGGGDRAVLVYCIMRQTKKWTVIQSRVNGSVDFYRTWNTYKNGFGSAYGEYRLGNDYIHLISTYSRHELSIYMEKPNKEHRWGNYSTFSLADEISKYILTVTGYTGNAGFDALDAPVGSGGNANGQAFSTKDRDNDGDGSNNCAVVDKSVLWFNNCEYADLNKPYSGHRVTCIGTCLEVTYRRV</sequence>
<dbReference type="Gene3D" id="4.10.530.10">
    <property type="entry name" value="Gamma-fibrinogen Carboxyl Terminal Fragment, domain 2"/>
    <property type="match status" value="1"/>
</dbReference>
<dbReference type="InterPro" id="IPR050373">
    <property type="entry name" value="Fibrinogen_C-term_domain"/>
</dbReference>
<dbReference type="Gene3D" id="3.90.215.10">
    <property type="entry name" value="Gamma Fibrinogen, chain A, domain 1"/>
    <property type="match status" value="1"/>
</dbReference>
<gene>
    <name evidence="2" type="ORF">MGAL_10B082943</name>
</gene>
<dbReference type="InterPro" id="IPR002181">
    <property type="entry name" value="Fibrinogen_a/b/g_C_dom"/>
</dbReference>
<dbReference type="EMBL" id="UYJE01003179">
    <property type="protein sequence ID" value="VDI17172.1"/>
    <property type="molecule type" value="Genomic_DNA"/>
</dbReference>
<dbReference type="SUPFAM" id="SSF56496">
    <property type="entry name" value="Fibrinogen C-terminal domain-like"/>
    <property type="match status" value="1"/>
</dbReference>
<evidence type="ECO:0000259" key="1">
    <source>
        <dbReference type="PROSITE" id="PS51406"/>
    </source>
</evidence>
<dbReference type="PANTHER" id="PTHR19143:SF444">
    <property type="entry name" value="PROTEIN SCABROUS"/>
    <property type="match status" value="1"/>
</dbReference>
<accession>A0A8B6DAZ1</accession>